<name>A0A2Z6AYY4_9BACT</name>
<evidence type="ECO:0000313" key="2">
    <source>
        <dbReference type="EMBL" id="BBD08474.1"/>
    </source>
</evidence>
<organism evidence="2 3">
    <name type="scientific">Desulfovibrio ferrophilus</name>
    <dbReference type="NCBI Taxonomy" id="241368"/>
    <lineage>
        <taxon>Bacteria</taxon>
        <taxon>Pseudomonadati</taxon>
        <taxon>Thermodesulfobacteriota</taxon>
        <taxon>Desulfovibrionia</taxon>
        <taxon>Desulfovibrionales</taxon>
        <taxon>Desulfovibrionaceae</taxon>
        <taxon>Desulfovibrio</taxon>
    </lineage>
</organism>
<feature type="signal peptide" evidence="1">
    <location>
        <begin position="1"/>
        <end position="26"/>
    </location>
</feature>
<protein>
    <submittedName>
        <fullName evidence="2">Uncharacterized protein</fullName>
    </submittedName>
</protein>
<sequence length="67" mass="7204">MYLQQALQKLVMPLALMLLWAAPMTAAETSQCIECHTTPEKLINAVREIARSTVGVPSGSTQFAGEG</sequence>
<dbReference type="RefSeq" id="WP_126378596.1">
    <property type="nucleotide sequence ID" value="NZ_AP017378.1"/>
</dbReference>
<gene>
    <name evidence="2" type="ORF">DFE_1748</name>
</gene>
<accession>A0A2Z6AYY4</accession>
<feature type="chain" id="PRO_5016398947" evidence="1">
    <location>
        <begin position="27"/>
        <end position="67"/>
    </location>
</feature>
<proteinExistence type="predicted"/>
<dbReference type="EMBL" id="AP017378">
    <property type="protein sequence ID" value="BBD08474.1"/>
    <property type="molecule type" value="Genomic_DNA"/>
</dbReference>
<keyword evidence="1" id="KW-0732">Signal</keyword>
<evidence type="ECO:0000256" key="1">
    <source>
        <dbReference type="SAM" id="SignalP"/>
    </source>
</evidence>
<reference evidence="2 3" key="1">
    <citation type="journal article" date="2018" name="Sci. Adv.">
        <title>Multi-heme cytochromes provide a pathway for survival in energy-limited environments.</title>
        <authorList>
            <person name="Deng X."/>
            <person name="Dohmae N."/>
            <person name="Nealson K.H."/>
            <person name="Hashimoto K."/>
            <person name="Okamoto A."/>
        </authorList>
    </citation>
    <scope>NUCLEOTIDE SEQUENCE [LARGE SCALE GENOMIC DNA]</scope>
    <source>
        <strain evidence="2 3">IS5</strain>
    </source>
</reference>
<dbReference type="Proteomes" id="UP000269883">
    <property type="component" value="Chromosome"/>
</dbReference>
<dbReference type="KEGG" id="dfl:DFE_1748"/>
<dbReference type="AlphaFoldDB" id="A0A2Z6AYY4"/>
<evidence type="ECO:0000313" key="3">
    <source>
        <dbReference type="Proteomes" id="UP000269883"/>
    </source>
</evidence>
<keyword evidence="3" id="KW-1185">Reference proteome</keyword>